<gene>
    <name evidence="1" type="ORF">HNQ53_000918</name>
</gene>
<reference evidence="1 2" key="1">
    <citation type="submission" date="2020-08" db="EMBL/GenBank/DDBJ databases">
        <title>Genomic Encyclopedia of Type Strains, Phase IV (KMG-IV): sequencing the most valuable type-strain genomes for metagenomic binning, comparative biology and taxonomic classification.</title>
        <authorList>
            <person name="Goeker M."/>
        </authorList>
    </citation>
    <scope>NUCLEOTIDE SEQUENCE [LARGE SCALE GENOMIC DNA]</scope>
    <source>
        <strain evidence="1 2">DSM 11525</strain>
    </source>
</reference>
<organism evidence="1 2">
    <name type="scientific">Microbulbifer hydrolyticus</name>
    <dbReference type="NCBI Taxonomy" id="48074"/>
    <lineage>
        <taxon>Bacteria</taxon>
        <taxon>Pseudomonadati</taxon>
        <taxon>Pseudomonadota</taxon>
        <taxon>Gammaproteobacteria</taxon>
        <taxon>Cellvibrionales</taxon>
        <taxon>Microbulbiferaceae</taxon>
        <taxon>Microbulbifer</taxon>
    </lineage>
</organism>
<name>A0AA89T4V4_9GAMM</name>
<dbReference type="AlphaFoldDB" id="A0AA89T4V4"/>
<proteinExistence type="predicted"/>
<dbReference type="EMBL" id="JACHHR010000001">
    <property type="protein sequence ID" value="MBB5210730.1"/>
    <property type="molecule type" value="Genomic_DNA"/>
</dbReference>
<sequence length="62" mass="7014">MPNITDEPYRGAIADLSALQQPGLQTFRRYIHVDLPLPPIWRLASTGYTGRGKDARRGYEGR</sequence>
<protein>
    <submittedName>
        <fullName evidence="1">Uncharacterized protein</fullName>
    </submittedName>
</protein>
<accession>A0AA89T4V4</accession>
<evidence type="ECO:0000313" key="2">
    <source>
        <dbReference type="Proteomes" id="UP000563601"/>
    </source>
</evidence>
<dbReference type="Proteomes" id="UP000563601">
    <property type="component" value="Unassembled WGS sequence"/>
</dbReference>
<evidence type="ECO:0000313" key="1">
    <source>
        <dbReference type="EMBL" id="MBB5210730.1"/>
    </source>
</evidence>
<comment type="caution">
    <text evidence="1">The sequence shown here is derived from an EMBL/GenBank/DDBJ whole genome shotgun (WGS) entry which is preliminary data.</text>
</comment>